<dbReference type="AlphaFoldDB" id="A0A510VC27"/>
<proteinExistence type="predicted"/>
<dbReference type="EMBL" id="BJUB01000010">
    <property type="protein sequence ID" value="GEK22715.1"/>
    <property type="molecule type" value="Genomic_DNA"/>
</dbReference>
<gene>
    <name evidence="1" type="ORF">CXY01_32350</name>
</gene>
<comment type="caution">
    <text evidence="1">The sequence shown here is derived from an EMBL/GenBank/DDBJ whole genome shotgun (WGS) entry which is preliminary data.</text>
</comment>
<evidence type="ECO:0000313" key="2">
    <source>
        <dbReference type="Proteomes" id="UP000321118"/>
    </source>
</evidence>
<organism evidence="1 2">
    <name type="scientific">Cellulomonas xylanilytica</name>
    <dbReference type="NCBI Taxonomy" id="233583"/>
    <lineage>
        <taxon>Bacteria</taxon>
        <taxon>Bacillati</taxon>
        <taxon>Actinomycetota</taxon>
        <taxon>Actinomycetes</taxon>
        <taxon>Micrococcales</taxon>
        <taxon>Cellulomonadaceae</taxon>
        <taxon>Cellulomonas</taxon>
    </lineage>
</organism>
<accession>A0A510VC27</accession>
<sequence>MEPTARAGLPGVEAGRALEGDAWILREVATELCVRKFLDVEVAPGGAAHCLEIATRDEPGEAAVELEWTMADEGPTGLADGLDVGVAPVEYRCTCN</sequence>
<dbReference type="Proteomes" id="UP000321118">
    <property type="component" value="Unassembled WGS sequence"/>
</dbReference>
<keyword evidence="2" id="KW-1185">Reference proteome</keyword>
<protein>
    <submittedName>
        <fullName evidence="1">Uncharacterized protein</fullName>
    </submittedName>
</protein>
<name>A0A510VC27_9CELL</name>
<evidence type="ECO:0000313" key="1">
    <source>
        <dbReference type="EMBL" id="GEK22715.1"/>
    </source>
</evidence>
<reference evidence="1 2" key="1">
    <citation type="submission" date="2019-07" db="EMBL/GenBank/DDBJ databases">
        <title>Whole genome shotgun sequence of Cellulomonas xylanilytica NBRC 101102.</title>
        <authorList>
            <person name="Hosoyama A."/>
            <person name="Uohara A."/>
            <person name="Ohji S."/>
            <person name="Ichikawa N."/>
        </authorList>
    </citation>
    <scope>NUCLEOTIDE SEQUENCE [LARGE SCALE GENOMIC DNA]</scope>
    <source>
        <strain evidence="1 2">NBRC 101102</strain>
    </source>
</reference>